<gene>
    <name evidence="1" type="ORF">MRATA1EN22A_LOCUS27791</name>
</gene>
<evidence type="ECO:0000313" key="1">
    <source>
        <dbReference type="EMBL" id="CAN0568339.1"/>
    </source>
</evidence>
<organism evidence="1 2">
    <name type="scientific">Rangifer tarandus platyrhynchus</name>
    <name type="common">Svalbard reindeer</name>
    <dbReference type="NCBI Taxonomy" id="3082113"/>
    <lineage>
        <taxon>Eukaryota</taxon>
        <taxon>Metazoa</taxon>
        <taxon>Chordata</taxon>
        <taxon>Craniata</taxon>
        <taxon>Vertebrata</taxon>
        <taxon>Euteleostomi</taxon>
        <taxon>Mammalia</taxon>
        <taxon>Eutheria</taxon>
        <taxon>Laurasiatheria</taxon>
        <taxon>Artiodactyla</taxon>
        <taxon>Ruminantia</taxon>
        <taxon>Pecora</taxon>
        <taxon>Cervidae</taxon>
        <taxon>Odocoileinae</taxon>
        <taxon>Rangifer</taxon>
    </lineage>
</organism>
<dbReference type="EMBL" id="OX596093">
    <property type="protein sequence ID" value="CAN0568339.1"/>
    <property type="molecule type" value="Genomic_DNA"/>
</dbReference>
<protein>
    <submittedName>
        <fullName evidence="1">Uncharacterized protein</fullName>
    </submittedName>
</protein>
<name>A0AC60A7I2_RANTA</name>
<accession>A0AC60A7I2</accession>
<reference evidence="1" key="2">
    <citation type="submission" date="2025-03" db="EMBL/GenBank/DDBJ databases">
        <authorList>
            <consortium name="ELIXIR-Norway"/>
            <consortium name="Elixir Norway"/>
        </authorList>
    </citation>
    <scope>NUCLEOTIDE SEQUENCE</scope>
</reference>
<reference evidence="1" key="1">
    <citation type="submission" date="2023-05" db="EMBL/GenBank/DDBJ databases">
        <authorList>
            <consortium name="ELIXIR-Norway"/>
        </authorList>
    </citation>
    <scope>NUCLEOTIDE SEQUENCE</scope>
</reference>
<evidence type="ECO:0000313" key="2">
    <source>
        <dbReference type="Proteomes" id="UP001162501"/>
    </source>
</evidence>
<proteinExistence type="predicted"/>
<sequence>MASCPLRQGLASISVLCSSCQPSSSVAPGSEQVGSSSPSCEVQKTVPRLRDSCSPRSPPSSADESGQQRLSSQLHPLGSGARWKGREALALTPALTERGGRVTTRQMARVGGAALLSCSAVVRDSGCGRRHFPSPASLSPLQLSVFLHSRSAFSEFQEIPQRPLGVRLQG</sequence>
<dbReference type="Proteomes" id="UP001162501">
    <property type="component" value="Chromosome 9"/>
</dbReference>